<dbReference type="SMART" id="SM00248">
    <property type="entry name" value="ANK"/>
    <property type="match status" value="11"/>
</dbReference>
<feature type="compositionally biased region" description="Polar residues" evidence="1">
    <location>
        <begin position="1450"/>
        <end position="1461"/>
    </location>
</feature>
<proteinExistence type="predicted"/>
<feature type="transmembrane region" description="Helical" evidence="2">
    <location>
        <begin position="499"/>
        <end position="523"/>
    </location>
</feature>
<dbReference type="Pfam" id="PF00023">
    <property type="entry name" value="Ank"/>
    <property type="match status" value="1"/>
</dbReference>
<evidence type="ECO:0000259" key="3">
    <source>
        <dbReference type="Pfam" id="PF07693"/>
    </source>
</evidence>
<dbReference type="Pfam" id="PF23307">
    <property type="entry name" value="SAM_KIDINS220"/>
    <property type="match status" value="1"/>
</dbReference>
<feature type="domain" description="KAP NTPase" evidence="3">
    <location>
        <begin position="441"/>
        <end position="983"/>
    </location>
</feature>
<name>A0A7R8ZIP8_9CRUS</name>
<feature type="region of interest" description="Disordered" evidence="1">
    <location>
        <begin position="1267"/>
        <end position="1296"/>
    </location>
</feature>
<dbReference type="InterPro" id="IPR002110">
    <property type="entry name" value="Ankyrin_rpt"/>
</dbReference>
<dbReference type="InterPro" id="IPR057092">
    <property type="entry name" value="SAM_KIDINS220"/>
</dbReference>
<feature type="region of interest" description="Disordered" evidence="1">
    <location>
        <begin position="1386"/>
        <end position="1405"/>
    </location>
</feature>
<evidence type="ECO:0008006" key="6">
    <source>
        <dbReference type="Google" id="ProtNLM"/>
    </source>
</evidence>
<dbReference type="PROSITE" id="PS50297">
    <property type="entry name" value="ANK_REP_REGION"/>
    <property type="match status" value="7"/>
</dbReference>
<gene>
    <name evidence="5" type="ORF">CTOB1V02_LOCUS841</name>
</gene>
<dbReference type="OrthoDB" id="6084525at2759"/>
<evidence type="ECO:0000256" key="2">
    <source>
        <dbReference type="SAM" id="Phobius"/>
    </source>
</evidence>
<evidence type="ECO:0000313" key="5">
    <source>
        <dbReference type="EMBL" id="CAD7222844.1"/>
    </source>
</evidence>
<keyword evidence="2" id="KW-1133">Transmembrane helix</keyword>
<dbReference type="PROSITE" id="PS50088">
    <property type="entry name" value="ANK_REPEAT"/>
    <property type="match status" value="9"/>
</dbReference>
<dbReference type="EMBL" id="OB660112">
    <property type="protein sequence ID" value="CAD7222844.1"/>
    <property type="molecule type" value="Genomic_DNA"/>
</dbReference>
<evidence type="ECO:0000259" key="4">
    <source>
        <dbReference type="Pfam" id="PF23307"/>
    </source>
</evidence>
<dbReference type="SUPFAM" id="SSF48403">
    <property type="entry name" value="Ankyrin repeat"/>
    <property type="match status" value="1"/>
</dbReference>
<feature type="compositionally biased region" description="Low complexity" evidence="1">
    <location>
        <begin position="1282"/>
        <end position="1293"/>
    </location>
</feature>
<feature type="transmembrane region" description="Helical" evidence="2">
    <location>
        <begin position="666"/>
        <end position="688"/>
    </location>
</feature>
<dbReference type="GO" id="GO:0030165">
    <property type="term" value="F:PDZ domain binding"/>
    <property type="evidence" value="ECO:0007669"/>
    <property type="project" value="TreeGrafter"/>
</dbReference>
<keyword evidence="2" id="KW-0472">Membrane</keyword>
<dbReference type="Pfam" id="PF07693">
    <property type="entry name" value="KAP_NTPase"/>
    <property type="match status" value="1"/>
</dbReference>
<feature type="compositionally biased region" description="Low complexity" evidence="1">
    <location>
        <begin position="1107"/>
        <end position="1130"/>
    </location>
</feature>
<reference evidence="5" key="1">
    <citation type="submission" date="2020-11" db="EMBL/GenBank/DDBJ databases">
        <authorList>
            <person name="Tran Van P."/>
        </authorList>
    </citation>
    <scope>NUCLEOTIDE SEQUENCE</scope>
</reference>
<evidence type="ECO:0000256" key="1">
    <source>
        <dbReference type="SAM" id="MobiDB-lite"/>
    </source>
</evidence>
<dbReference type="SUPFAM" id="SSF47769">
    <property type="entry name" value="SAM/Pointed domain"/>
    <property type="match status" value="1"/>
</dbReference>
<feature type="region of interest" description="Disordered" evidence="1">
    <location>
        <begin position="1107"/>
        <end position="1137"/>
    </location>
</feature>
<keyword evidence="2" id="KW-0812">Transmembrane</keyword>
<dbReference type="GO" id="GO:0019887">
    <property type="term" value="F:protein kinase regulator activity"/>
    <property type="evidence" value="ECO:0007669"/>
    <property type="project" value="TreeGrafter"/>
</dbReference>
<feature type="transmembrane region" description="Helical" evidence="2">
    <location>
        <begin position="700"/>
        <end position="724"/>
    </location>
</feature>
<dbReference type="PANTHER" id="PTHR24116">
    <property type="entry name" value="KINASE D-INTERACTING SUBSTRATE OF 220 KDA"/>
    <property type="match status" value="1"/>
</dbReference>
<dbReference type="InterPro" id="IPR036770">
    <property type="entry name" value="Ankyrin_rpt-contain_sf"/>
</dbReference>
<feature type="transmembrane region" description="Helical" evidence="2">
    <location>
        <begin position="529"/>
        <end position="549"/>
    </location>
</feature>
<protein>
    <recommendedName>
        <fullName evidence="6">KAP NTPase domain-containing protein</fullName>
    </recommendedName>
</protein>
<feature type="compositionally biased region" description="Basic and acidic residues" evidence="1">
    <location>
        <begin position="1489"/>
        <end position="1504"/>
    </location>
</feature>
<accession>A0A7R8ZIP8</accession>
<dbReference type="InterPro" id="IPR013761">
    <property type="entry name" value="SAM/pointed_sf"/>
</dbReference>
<feature type="region of interest" description="Disordered" evidence="1">
    <location>
        <begin position="1449"/>
        <end position="1516"/>
    </location>
</feature>
<dbReference type="Pfam" id="PF12796">
    <property type="entry name" value="Ank_2"/>
    <property type="match status" value="4"/>
</dbReference>
<sequence>MVSPHFEALSAFIANGDESGFLHYLQRDGVQVDEKDANGTSLLLLATNYGNPAFIKMLLDEGADPNVEDNDQWTPLLAASRAGALEIAKLFVLHKAELNCRDLESWTPLTWATYKGHVDVAKLLIEEGADVNSLGTFHDSPLLWACGRGYPDIARSLLAKGAKPNVGDKFGTTPMVWAARKRNISAVKALLQRGANPDISGIYCWFPLLKATENGDVDMVDLILEHKANPNATDKDGYTCLAHACKLGYLEIVKSLVSHGAYINTKDRTGDTVLIMASKAGHASVVEFLIKKFAEINALGEDRKSALYWAVEKGHTSVVRVLLASGSDVELATKDGDTPLLKAVRNRHVETVHLLLEKKAKVSTCDKKGDSPLHVAMRSRLKNITELLLRDPRNSQLLYKPNLAGETPYNIDMRYQKNILEQIFGARRLNKRQENEGLMGYDLYSSALADVLSEPSLRLPIAVGLYAKWGSGKSFLLERLKEDVRNFCSGWELEQPFRVTWLFVLVLFHFAAFLGTLFGLVFLRLWVGVGVFLGVLVFTLTFSCSLPLLSLRSNVMFSVANSLKESMKYLRLILAVMFCHPPGQKFHHGKASNEAIPVRFFFTDRTRVSSNSSGLQSIVEMISSLYSSIERECGSLSVRMYRVFKPLPVHSSSQWKFRKLCCVPSFVFLEVTLVICIVLGSLGVAYASEAETERQHTLTALVAVGVLLGMVVVSNASVFSRLLMSLCFGSTRTLRKAVSPLLPTDGHMPALKREVKKLVNMINCLDAWSHMQSRMTIVIDGLDSCEQRKVLEVLDAVRVLFSEEEATPFVVVLAIDPHVIIKAIEDNLHSILQESNISGIDYLRNLVHLPFFLQNSELRKVKVAQHISRIRSASVWVEQEESAGAEYHVMNQNRRRLSTSSVASFHPNRMNSRHKRIWSTESLASSVQTATGGKQHGELPSGRTRCIWAGDLSKVLLTDDYFSDVNPRSMRRLMNVVYIAGRLLKAFHIDFNWYELAVWINVTEQWPFHTSWIVHYYESCQEETANHDDAASLEQIYQKARALMPASKEEEPLYLIDRDEKKFEVFLSFHKNSLTVHQMKLFLPFTINLDPYLRKVIKETSFARQPQAPSAPAASASKPAAVPSAVASQSDPRERFPYRALSPGPPFPFFNPSAGGQIVHPHSVFPEPNLVLRGFMATKIKAALKQAPNIPLHQYSVEDVCGMVSLLGLSKDYSDVFQEHNLNGSVLLCCCLKELKEVLGMRFGDWEIFQQLLLYLKALSQENLHPPTSPLQAAPLNQGAESATPSTSPVTSSHKFSPIEKQVTLEDQTIQGALQTLSEEDADSNGDSDDKETAEMDVIYIKTAKNPEHDSRENIVCATSKSPPMSPPRSLTNAARMVPRRSQTFKETPMRAPFSPPQSPSAKRAMGFRRRLKDLVKSKSIGENLISECQNFVEPNDASSNNVPRIIRTAPSQVDETAFNDSSSSSTEEESRSVRSPFMRQRTVDSPSPEDRRSSYPCSPHHEGNVSFTESDAVFA</sequence>
<dbReference type="Gene3D" id="1.25.40.20">
    <property type="entry name" value="Ankyrin repeat-containing domain"/>
    <property type="match status" value="2"/>
</dbReference>
<dbReference type="InterPro" id="IPR011646">
    <property type="entry name" value="KAP_P-loop"/>
</dbReference>
<dbReference type="Gene3D" id="1.10.150.50">
    <property type="entry name" value="Transcription Factor, Ets-1"/>
    <property type="match status" value="1"/>
</dbReference>
<feature type="domain" description="Kinase D-interacting substrate of 220 kDa-like SAM" evidence="4">
    <location>
        <begin position="1189"/>
        <end position="1264"/>
    </location>
</feature>
<dbReference type="InterPro" id="IPR052771">
    <property type="entry name" value="Neurotrophin_sig_adaptor"/>
</dbReference>
<organism evidence="5">
    <name type="scientific">Cyprideis torosa</name>
    <dbReference type="NCBI Taxonomy" id="163714"/>
    <lineage>
        <taxon>Eukaryota</taxon>
        <taxon>Metazoa</taxon>
        <taxon>Ecdysozoa</taxon>
        <taxon>Arthropoda</taxon>
        <taxon>Crustacea</taxon>
        <taxon>Oligostraca</taxon>
        <taxon>Ostracoda</taxon>
        <taxon>Podocopa</taxon>
        <taxon>Podocopida</taxon>
        <taxon>Cytherocopina</taxon>
        <taxon>Cytheroidea</taxon>
        <taxon>Cytherideidae</taxon>
        <taxon>Cyprideis</taxon>
    </lineage>
</organism>
<dbReference type="PANTHER" id="PTHR24116:SF0">
    <property type="entry name" value="KINASE D-INTERACTING SUBSTRATE OF 220 KDA"/>
    <property type="match status" value="1"/>
</dbReference>